<protein>
    <submittedName>
        <fullName evidence="2">Transcriptional regulator</fullName>
    </submittedName>
</protein>
<dbReference type="OrthoDB" id="9798835at2"/>
<keyword evidence="4" id="KW-1185">Reference proteome</keyword>
<dbReference type="InterPro" id="IPR011991">
    <property type="entry name" value="ArsR-like_HTH"/>
</dbReference>
<organism evidence="2 5">
    <name type="scientific">Leptospira langatensis</name>
    <dbReference type="NCBI Taxonomy" id="2484983"/>
    <lineage>
        <taxon>Bacteria</taxon>
        <taxon>Pseudomonadati</taxon>
        <taxon>Spirochaetota</taxon>
        <taxon>Spirochaetia</taxon>
        <taxon>Leptospirales</taxon>
        <taxon>Leptospiraceae</taxon>
        <taxon>Leptospira</taxon>
    </lineage>
</organism>
<dbReference type="EMBL" id="RQGC01000013">
    <property type="protein sequence ID" value="TGL38250.1"/>
    <property type="molecule type" value="Genomic_DNA"/>
</dbReference>
<dbReference type="PRINTS" id="PR00778">
    <property type="entry name" value="HTHARSR"/>
</dbReference>
<dbReference type="Pfam" id="PF12840">
    <property type="entry name" value="HTH_20"/>
    <property type="match status" value="1"/>
</dbReference>
<dbReference type="GO" id="GO:0003700">
    <property type="term" value="F:DNA-binding transcription factor activity"/>
    <property type="evidence" value="ECO:0007669"/>
    <property type="project" value="InterPro"/>
</dbReference>
<name>A0A5F1ZQE4_9LEPT</name>
<reference evidence="3" key="1">
    <citation type="submission" date="2018-10" db="EMBL/GenBank/DDBJ databases">
        <authorList>
            <person name="Vincent A.T."/>
            <person name="Schiettekatte O."/>
            <person name="Bourhy P."/>
            <person name="Veyrier F.J."/>
            <person name="Picardeau M."/>
        </authorList>
    </citation>
    <scope>NUCLEOTIDE SEQUENCE</scope>
    <source>
        <strain evidence="3">201702690</strain>
    </source>
</reference>
<proteinExistence type="predicted"/>
<dbReference type="CDD" id="cd00090">
    <property type="entry name" value="HTH_ARSR"/>
    <property type="match status" value="1"/>
</dbReference>
<dbReference type="SMART" id="SM00418">
    <property type="entry name" value="HTH_ARSR"/>
    <property type="match status" value="1"/>
</dbReference>
<dbReference type="InterPro" id="IPR036390">
    <property type="entry name" value="WH_DNA-bd_sf"/>
</dbReference>
<dbReference type="InterPro" id="IPR001845">
    <property type="entry name" value="HTH_ArsR_DNA-bd_dom"/>
</dbReference>
<sequence length="116" mass="13326">MSKHPTHPSLEQIELSSIFEAVSDPIRRKILVRLAEVEEAMCSAFLEYAPKTNLSYHIAKLRDAGLTYTRIEGTKKNLSLRRADMEKRFPGLLEAILESCKLEERRSKRLSLPSRN</sequence>
<dbReference type="AlphaFoldDB" id="A0A5F1ZQE4"/>
<reference evidence="2 5" key="2">
    <citation type="journal article" date="2019" name="PLoS Negl. Trop. Dis.">
        <title>Revisiting the worldwide diversity of Leptospira species in the environment.</title>
        <authorList>
            <person name="Vincent A.T."/>
            <person name="Schiettekatte O."/>
            <person name="Bourhy P."/>
            <person name="Veyrier F.J."/>
            <person name="Picardeau M."/>
        </authorList>
    </citation>
    <scope>NUCLEOTIDE SEQUENCE [LARGE SCALE GENOMIC DNA]</scope>
    <source>
        <strain evidence="3">201702690</strain>
        <strain evidence="2 5">SSW18</strain>
    </source>
</reference>
<evidence type="ECO:0000313" key="3">
    <source>
        <dbReference type="EMBL" id="TGL38250.1"/>
    </source>
</evidence>
<gene>
    <name evidence="2" type="ORF">EHO57_00065</name>
    <name evidence="3" type="ORF">EHQ53_15825</name>
</gene>
<dbReference type="InterPro" id="IPR036388">
    <property type="entry name" value="WH-like_DNA-bd_sf"/>
</dbReference>
<dbReference type="Proteomes" id="UP000297273">
    <property type="component" value="Unassembled WGS sequence"/>
</dbReference>
<accession>A0A5F1ZQE4</accession>
<dbReference type="EMBL" id="RQER01000001">
    <property type="protein sequence ID" value="TGK05114.1"/>
    <property type="molecule type" value="Genomic_DNA"/>
</dbReference>
<evidence type="ECO:0000259" key="1">
    <source>
        <dbReference type="SMART" id="SM00418"/>
    </source>
</evidence>
<feature type="domain" description="HTH arsR-type" evidence="1">
    <location>
        <begin position="17"/>
        <end position="94"/>
    </location>
</feature>
<dbReference type="Proteomes" id="UP000297946">
    <property type="component" value="Unassembled WGS sequence"/>
</dbReference>
<dbReference type="SUPFAM" id="SSF46785">
    <property type="entry name" value="Winged helix' DNA-binding domain"/>
    <property type="match status" value="1"/>
</dbReference>
<evidence type="ECO:0000313" key="5">
    <source>
        <dbReference type="Proteomes" id="UP000297946"/>
    </source>
</evidence>
<dbReference type="RefSeq" id="WP_135646752.1">
    <property type="nucleotide sequence ID" value="NZ_RQER01000001.1"/>
</dbReference>
<dbReference type="Gene3D" id="1.10.10.10">
    <property type="entry name" value="Winged helix-like DNA-binding domain superfamily/Winged helix DNA-binding domain"/>
    <property type="match status" value="1"/>
</dbReference>
<comment type="caution">
    <text evidence="2">The sequence shown here is derived from an EMBL/GenBank/DDBJ whole genome shotgun (WGS) entry which is preliminary data.</text>
</comment>
<evidence type="ECO:0000313" key="2">
    <source>
        <dbReference type="EMBL" id="TGK05114.1"/>
    </source>
</evidence>
<evidence type="ECO:0000313" key="4">
    <source>
        <dbReference type="Proteomes" id="UP000297273"/>
    </source>
</evidence>